<dbReference type="InterPro" id="IPR044801">
    <property type="entry name" value="Filamin"/>
</dbReference>
<dbReference type="Gene3D" id="2.60.40.10">
    <property type="entry name" value="Immunoglobulins"/>
    <property type="match status" value="2"/>
</dbReference>
<feature type="repeat" description="Filamin" evidence="3">
    <location>
        <begin position="5"/>
        <end position="110"/>
    </location>
</feature>
<dbReference type="InterPro" id="IPR014756">
    <property type="entry name" value="Ig_E-set"/>
</dbReference>
<sequence length="214" mass="22983">MSKKKVNWDIKKISAIGPGLIQGNTAVPCHFNIYTGFFPGSRSCAGQDDPRDALDFKIEGPSEPGPLKCSNNDEDGSVDVDWTPLLQGDYKVYVTFNGMNINGSPFKVSIAGESIKAHTLTSKVKITGDGLKKGIVNKENSVFIDTGDKAIAGGLSVSIAGPRTANAKLVMHNNQDGTFKITYKPNLPGNYLLYVKMADSNVPNSPFTVKVTKN</sequence>
<name>A0A443SF65_9ACAR</name>
<proteinExistence type="inferred from homology"/>
<dbReference type="InterPro" id="IPR017868">
    <property type="entry name" value="Filamin/ABP280_repeat-like"/>
</dbReference>
<gene>
    <name evidence="4" type="ORF">B4U80_11137</name>
</gene>
<accession>A0A443SF65</accession>
<dbReference type="GO" id="GO:0030036">
    <property type="term" value="P:actin cytoskeleton organization"/>
    <property type="evidence" value="ECO:0007669"/>
    <property type="project" value="InterPro"/>
</dbReference>
<dbReference type="VEuPathDB" id="VectorBase:LDEU005883"/>
<dbReference type="GO" id="GO:0051015">
    <property type="term" value="F:actin filament binding"/>
    <property type="evidence" value="ECO:0007669"/>
    <property type="project" value="InterPro"/>
</dbReference>
<feature type="repeat" description="Filamin" evidence="3">
    <location>
        <begin position="116"/>
        <end position="211"/>
    </location>
</feature>
<organism evidence="4 5">
    <name type="scientific">Leptotrombidium deliense</name>
    <dbReference type="NCBI Taxonomy" id="299467"/>
    <lineage>
        <taxon>Eukaryota</taxon>
        <taxon>Metazoa</taxon>
        <taxon>Ecdysozoa</taxon>
        <taxon>Arthropoda</taxon>
        <taxon>Chelicerata</taxon>
        <taxon>Arachnida</taxon>
        <taxon>Acari</taxon>
        <taxon>Acariformes</taxon>
        <taxon>Trombidiformes</taxon>
        <taxon>Prostigmata</taxon>
        <taxon>Anystina</taxon>
        <taxon>Parasitengona</taxon>
        <taxon>Trombiculoidea</taxon>
        <taxon>Trombiculidae</taxon>
        <taxon>Leptotrombidium</taxon>
    </lineage>
</organism>
<keyword evidence="2" id="KW-0677">Repeat</keyword>
<evidence type="ECO:0000256" key="1">
    <source>
        <dbReference type="ARBA" id="ARBA00009238"/>
    </source>
</evidence>
<evidence type="ECO:0000313" key="4">
    <source>
        <dbReference type="EMBL" id="RWS26157.1"/>
    </source>
</evidence>
<dbReference type="SUPFAM" id="SSF81296">
    <property type="entry name" value="E set domains"/>
    <property type="match status" value="2"/>
</dbReference>
<dbReference type="InterPro" id="IPR001298">
    <property type="entry name" value="Filamin/ABP280_rpt"/>
</dbReference>
<dbReference type="AlphaFoldDB" id="A0A443SF65"/>
<comment type="similarity">
    <text evidence="1">Belongs to the filamin family.</text>
</comment>
<comment type="caution">
    <text evidence="4">The sequence shown here is derived from an EMBL/GenBank/DDBJ whole genome shotgun (WGS) entry which is preliminary data.</text>
</comment>
<evidence type="ECO:0000256" key="3">
    <source>
        <dbReference type="PROSITE-ProRule" id="PRU00087"/>
    </source>
</evidence>
<dbReference type="OrthoDB" id="6480301at2759"/>
<protein>
    <submittedName>
        <fullName evidence="4">Cheerio / Filamin-A/C-like protein</fullName>
    </submittedName>
</protein>
<dbReference type="STRING" id="299467.A0A443SF65"/>
<evidence type="ECO:0000256" key="2">
    <source>
        <dbReference type="ARBA" id="ARBA00022737"/>
    </source>
</evidence>
<dbReference type="PANTHER" id="PTHR38537:SF8">
    <property type="entry name" value="FILAMIN-A"/>
    <property type="match status" value="1"/>
</dbReference>
<keyword evidence="5" id="KW-1185">Reference proteome</keyword>
<dbReference type="EMBL" id="NCKV01003004">
    <property type="protein sequence ID" value="RWS26157.1"/>
    <property type="molecule type" value="Genomic_DNA"/>
</dbReference>
<dbReference type="Proteomes" id="UP000288716">
    <property type="component" value="Unassembled WGS sequence"/>
</dbReference>
<dbReference type="SMART" id="SM00557">
    <property type="entry name" value="IG_FLMN"/>
    <property type="match status" value="2"/>
</dbReference>
<dbReference type="Pfam" id="PF00630">
    <property type="entry name" value="Filamin"/>
    <property type="match status" value="2"/>
</dbReference>
<dbReference type="PROSITE" id="PS50194">
    <property type="entry name" value="FILAMIN_REPEAT"/>
    <property type="match status" value="2"/>
</dbReference>
<evidence type="ECO:0000313" key="5">
    <source>
        <dbReference type="Proteomes" id="UP000288716"/>
    </source>
</evidence>
<dbReference type="PANTHER" id="PTHR38537">
    <property type="entry name" value="JITTERBUG, ISOFORM N"/>
    <property type="match status" value="1"/>
</dbReference>
<dbReference type="InterPro" id="IPR013783">
    <property type="entry name" value="Ig-like_fold"/>
</dbReference>
<reference evidence="4 5" key="1">
    <citation type="journal article" date="2018" name="Gigascience">
        <title>Genomes of trombidid mites reveal novel predicted allergens and laterally-transferred genes associated with secondary metabolism.</title>
        <authorList>
            <person name="Dong X."/>
            <person name="Chaisiri K."/>
            <person name="Xia D."/>
            <person name="Armstrong S.D."/>
            <person name="Fang Y."/>
            <person name="Donnelly M.J."/>
            <person name="Kadowaki T."/>
            <person name="McGarry J.W."/>
            <person name="Darby A.C."/>
            <person name="Makepeace B.L."/>
        </authorList>
    </citation>
    <scope>NUCLEOTIDE SEQUENCE [LARGE SCALE GENOMIC DNA]</scope>
    <source>
        <strain evidence="4">UoL-UT</strain>
    </source>
</reference>